<dbReference type="InterPro" id="IPR018711">
    <property type="entry name" value="NAGPA"/>
</dbReference>
<name>A0A0F9AKX0_9ZZZZ</name>
<gene>
    <name evidence="2" type="ORF">LCGC14_2637890</name>
</gene>
<protein>
    <recommendedName>
        <fullName evidence="1">Phosphodiester glycosidase domain-containing protein</fullName>
    </recommendedName>
</protein>
<reference evidence="2" key="1">
    <citation type="journal article" date="2015" name="Nature">
        <title>Complex archaea that bridge the gap between prokaryotes and eukaryotes.</title>
        <authorList>
            <person name="Spang A."/>
            <person name="Saw J.H."/>
            <person name="Jorgensen S.L."/>
            <person name="Zaremba-Niedzwiedzka K."/>
            <person name="Martijn J."/>
            <person name="Lind A.E."/>
            <person name="van Eijk R."/>
            <person name="Schleper C."/>
            <person name="Guy L."/>
            <person name="Ettema T.J."/>
        </authorList>
    </citation>
    <scope>NUCLEOTIDE SEQUENCE</scope>
</reference>
<organism evidence="2">
    <name type="scientific">marine sediment metagenome</name>
    <dbReference type="NCBI Taxonomy" id="412755"/>
    <lineage>
        <taxon>unclassified sequences</taxon>
        <taxon>metagenomes</taxon>
        <taxon>ecological metagenomes</taxon>
    </lineage>
</organism>
<feature type="domain" description="Phosphodiester glycosidase" evidence="1">
    <location>
        <begin position="10"/>
        <end position="154"/>
    </location>
</feature>
<dbReference type="EMBL" id="LAZR01045411">
    <property type="protein sequence ID" value="KKK98925.1"/>
    <property type="molecule type" value="Genomic_DNA"/>
</dbReference>
<evidence type="ECO:0000313" key="2">
    <source>
        <dbReference type="EMBL" id="KKK98925.1"/>
    </source>
</evidence>
<dbReference type="Pfam" id="PF09992">
    <property type="entry name" value="NAGPA"/>
    <property type="match status" value="1"/>
</dbReference>
<accession>A0A0F9AKX0</accession>
<dbReference type="AlphaFoldDB" id="A0A0F9AKX0"/>
<sequence>MDDSGQQLGVAMNAGMYHMDRAPVGLYIEDGREEMRVITSDGPGNFGLLPNGVLCMSDGTASVIESRRYAKAPPACRFATQSGPMLVIDGDLHPKFLKDSDSYNVRNGVGVSADGATLWMAISEVPVNFHHFARFFRDDLGTPNALYLDGNVSRLYAPDLGRRDPGLPMGPILGTAVPAN</sequence>
<proteinExistence type="predicted"/>
<comment type="caution">
    <text evidence="2">The sequence shown here is derived from an EMBL/GenBank/DDBJ whole genome shotgun (WGS) entry which is preliminary data.</text>
</comment>
<evidence type="ECO:0000259" key="1">
    <source>
        <dbReference type="Pfam" id="PF09992"/>
    </source>
</evidence>